<dbReference type="Gene3D" id="3.10.50.40">
    <property type="match status" value="1"/>
</dbReference>
<comment type="caution">
    <text evidence="13">The sequence shown here is derived from an EMBL/GenBank/DDBJ whole genome shotgun (WGS) entry which is preliminary data.</text>
</comment>
<feature type="compositionally biased region" description="Basic residues" evidence="9">
    <location>
        <begin position="1265"/>
        <end position="1277"/>
    </location>
</feature>
<dbReference type="SUPFAM" id="SSF56112">
    <property type="entry name" value="Protein kinase-like (PK-like)"/>
    <property type="match status" value="1"/>
</dbReference>
<dbReference type="PANTHER" id="PTHR24356:SF400">
    <property type="entry name" value="SERINE_THREONINE-PROTEIN KINASE CBK1"/>
    <property type="match status" value="1"/>
</dbReference>
<comment type="catalytic activity">
    <reaction evidence="6">
        <text>L-threonyl-[protein] + ATP = O-phospho-L-threonyl-[protein] + ADP + H(+)</text>
        <dbReference type="Rhea" id="RHEA:46608"/>
        <dbReference type="Rhea" id="RHEA-COMP:11060"/>
        <dbReference type="Rhea" id="RHEA-COMP:11605"/>
        <dbReference type="ChEBI" id="CHEBI:15378"/>
        <dbReference type="ChEBI" id="CHEBI:30013"/>
        <dbReference type="ChEBI" id="CHEBI:30616"/>
        <dbReference type="ChEBI" id="CHEBI:61977"/>
        <dbReference type="ChEBI" id="CHEBI:456216"/>
        <dbReference type="EC" id="2.7.11.1"/>
    </reaction>
</comment>
<keyword evidence="2" id="KW-0808">Transferase</keyword>
<dbReference type="PROSITE" id="PS50011">
    <property type="entry name" value="PROTEIN_KINASE_DOM"/>
    <property type="match status" value="1"/>
</dbReference>
<dbReference type="SMART" id="SM00220">
    <property type="entry name" value="S_TKc"/>
    <property type="match status" value="1"/>
</dbReference>
<reference evidence="13 14" key="1">
    <citation type="submission" date="2024-07" db="EMBL/GenBank/DDBJ databases">
        <title>Section-level genome sequencing and comparative genomics of Aspergillus sections Usti and Cavernicolus.</title>
        <authorList>
            <consortium name="Lawrence Berkeley National Laboratory"/>
            <person name="Nybo J.L."/>
            <person name="Vesth T.C."/>
            <person name="Theobald S."/>
            <person name="Frisvad J.C."/>
            <person name="Larsen T.O."/>
            <person name="Kjaerboelling I."/>
            <person name="Rothschild-Mancinelli K."/>
            <person name="Lyhne E.K."/>
            <person name="Kogle M.E."/>
            <person name="Barry K."/>
            <person name="Clum A."/>
            <person name="Na H."/>
            <person name="Ledsgaard L."/>
            <person name="Lin J."/>
            <person name="Lipzen A."/>
            <person name="Kuo A."/>
            <person name="Riley R."/>
            <person name="Mondo S."/>
            <person name="LaButti K."/>
            <person name="Haridas S."/>
            <person name="Pangalinan J."/>
            <person name="Salamov A.A."/>
            <person name="Simmons B.A."/>
            <person name="Magnuson J.K."/>
            <person name="Chen J."/>
            <person name="Drula E."/>
            <person name="Henrissat B."/>
            <person name="Wiebenga A."/>
            <person name="Lubbers R.J."/>
            <person name="Gomes A.C."/>
            <person name="Macurrencykelacurrency M.R."/>
            <person name="Stajich J."/>
            <person name="Grigoriev I.V."/>
            <person name="Mortensen U.H."/>
            <person name="De vries R.P."/>
            <person name="Baker S.E."/>
            <person name="Andersen M.R."/>
        </authorList>
    </citation>
    <scope>NUCLEOTIDE SEQUENCE [LARGE SCALE GENOMIC DNA]</scope>
    <source>
        <strain evidence="13 14">CBS 756.74</strain>
    </source>
</reference>
<keyword evidence="5" id="KW-0067">ATP-binding</keyword>
<keyword evidence="8" id="KW-0413">Isomerase</keyword>
<keyword evidence="14" id="KW-1185">Reference proteome</keyword>
<evidence type="ECO:0000259" key="11">
    <source>
        <dbReference type="PROSITE" id="PS50059"/>
    </source>
</evidence>
<organism evidence="13 14">
    <name type="scientific">Aspergillus pseudodeflectus</name>
    <dbReference type="NCBI Taxonomy" id="176178"/>
    <lineage>
        <taxon>Eukaryota</taxon>
        <taxon>Fungi</taxon>
        <taxon>Dikarya</taxon>
        <taxon>Ascomycota</taxon>
        <taxon>Pezizomycotina</taxon>
        <taxon>Eurotiomycetes</taxon>
        <taxon>Eurotiomycetidae</taxon>
        <taxon>Eurotiales</taxon>
        <taxon>Aspergillaceae</taxon>
        <taxon>Aspergillus</taxon>
        <taxon>Aspergillus subgen. Nidulantes</taxon>
    </lineage>
</organism>
<feature type="domain" description="AGC-kinase C-terminal" evidence="12">
    <location>
        <begin position="1182"/>
        <end position="1314"/>
    </location>
</feature>
<dbReference type="Gene3D" id="2.60.120.340">
    <property type="entry name" value="Nucleoplasmin core domain"/>
    <property type="match status" value="1"/>
</dbReference>
<dbReference type="InterPro" id="IPR050236">
    <property type="entry name" value="Ser_Thr_kinase_AGC"/>
</dbReference>
<dbReference type="GeneID" id="98157774"/>
<proteinExistence type="predicted"/>
<feature type="compositionally biased region" description="Basic and acidic residues" evidence="9">
    <location>
        <begin position="267"/>
        <end position="283"/>
    </location>
</feature>
<dbReference type="InterPro" id="IPR000961">
    <property type="entry name" value="AGC-kinase_C"/>
</dbReference>
<gene>
    <name evidence="13" type="ORF">BJX68DRAFT_252739</name>
</gene>
<comment type="catalytic activity">
    <reaction evidence="8">
        <text>[protein]-peptidylproline (omega=180) = [protein]-peptidylproline (omega=0)</text>
        <dbReference type="Rhea" id="RHEA:16237"/>
        <dbReference type="Rhea" id="RHEA-COMP:10747"/>
        <dbReference type="Rhea" id="RHEA-COMP:10748"/>
        <dbReference type="ChEBI" id="CHEBI:83833"/>
        <dbReference type="ChEBI" id="CHEBI:83834"/>
        <dbReference type="EC" id="5.2.1.8"/>
    </reaction>
</comment>
<feature type="region of interest" description="Disordered" evidence="9">
    <location>
        <begin position="40"/>
        <end position="106"/>
    </location>
</feature>
<dbReference type="InterPro" id="IPR000719">
    <property type="entry name" value="Prot_kinase_dom"/>
</dbReference>
<evidence type="ECO:0000256" key="4">
    <source>
        <dbReference type="ARBA" id="ARBA00022777"/>
    </source>
</evidence>
<evidence type="ECO:0000256" key="5">
    <source>
        <dbReference type="ARBA" id="ARBA00022840"/>
    </source>
</evidence>
<evidence type="ECO:0000259" key="12">
    <source>
        <dbReference type="PROSITE" id="PS51285"/>
    </source>
</evidence>
<evidence type="ECO:0000256" key="7">
    <source>
        <dbReference type="ARBA" id="ARBA00048679"/>
    </source>
</evidence>
<evidence type="ECO:0000313" key="13">
    <source>
        <dbReference type="EMBL" id="KAL2859014.1"/>
    </source>
</evidence>
<protein>
    <recommendedName>
        <fullName evidence="8">peptidylprolyl isomerase</fullName>
        <ecNumber evidence="8">5.2.1.8</ecNumber>
    </recommendedName>
</protein>
<dbReference type="Gene3D" id="3.30.200.20">
    <property type="entry name" value="Phosphorylase Kinase, domain 1"/>
    <property type="match status" value="1"/>
</dbReference>
<evidence type="ECO:0000256" key="6">
    <source>
        <dbReference type="ARBA" id="ARBA00047899"/>
    </source>
</evidence>
<keyword evidence="1" id="KW-0723">Serine/threonine-protein kinase</keyword>
<dbReference type="InterPro" id="IPR011009">
    <property type="entry name" value="Kinase-like_dom_sf"/>
</dbReference>
<feature type="region of interest" description="Disordered" evidence="9">
    <location>
        <begin position="994"/>
        <end position="1016"/>
    </location>
</feature>
<evidence type="ECO:0000256" key="1">
    <source>
        <dbReference type="ARBA" id="ARBA00022527"/>
    </source>
</evidence>
<feature type="domain" description="PPIase FKBP-type" evidence="11">
    <location>
        <begin position="384"/>
        <end position="470"/>
    </location>
</feature>
<dbReference type="PROSITE" id="PS51285">
    <property type="entry name" value="AGC_KINASE_CTER"/>
    <property type="match status" value="1"/>
</dbReference>
<feature type="compositionally biased region" description="Low complexity" evidence="9">
    <location>
        <begin position="618"/>
        <end position="646"/>
    </location>
</feature>
<sequence>MSAVQPVAVYALRVPPGGALIPAVPNAAAMFRVSMAAIDPDETPDFEDDSSRRPRATLKIVRPPPGLDLDDDEDDDDYEDDEDEDSDDDEELNGGPSDKEKARKLRAAAALKEMEEAMEEDDSDDGEEFDLKAAISKLVKGKAPAMDDDDEDDESDEGLELDEMVICTLDPERALDITVSEDERVFFKVTGTHTIYLTGNYVMPLDEEGRPDFDEDDEDDEDDYDLSPDEDELDIDEIMMGEDDESDDLDDLENPRITEVDTDEEEAPKLVETKGKQKKRAAEEEALEEMMAKAKASANGESKKQQKKLKKNNGEAAAVESKPEAKEAKKVQFAKNLEQGPTPSKEKKPAEKAAKTTGTLGVKEVKGVTIDDKKLGTGNAAAAGKTVAMRYIGKLENGKVFDSNKKGKPFTFKLGKGEVIKGWDIGVAGMAVGGERRITIPPHLAYGKQSLPGIPANSKLIFDGRYARILIKPSSSNPPSHGLFGQSMTESAVSEGLISDAEAASHQNSPSHQKPHHDIPIRNSVEQVELPVKVKQEKRGGTRQTTDEAIEAPTIVDLKRSQSTPVELARIVSLKLSTTFGSPTVIRRSHPNRRPSVQALHFQTSSISPLNAAAVDSSSSSVHSSKGSPVDSLSTAPTSASPGSSRRSVDVSCDHPANCRHHASHPNLRGSPLSPVRELPIVSPSILTTEAAANAKVFFETYFNTLYAGVDTRTQRQYELDHYIASLPLSTEERLRVKKQWVAQEREYLRQCRVLKSRSHSGSSRDETPSLAGFEVIKILGRGSFGVVRLVREKGAATSLPAAEQSIGRHKHSSEQTQSLRLAPKSNHRQAMTGMKKDVFAMKVIRKSVMIRNSQEGHLRAERDFLVASAKSRWIVPLIASFQDHSYLYLVMDYMVGGDFLGLLMRHNILSEDIARWYIAEMILCIEEAHRLHWIHRDVKPDNFLISASGHLKISDFGLAFDGHWAHDQWYFTYQRHSLLKRLGIQVEGDMVDQKETQQATKSASGAPQEDGSLDDDWIHPPASGLLGWRDRNQKRRMARSVVGTSQYMAPEVIRGHPYDGRCDWWSAGIILYECLYGFTPFASEDRHKTKLKIHHHLQTLYFPVHRPSDKLVSAEAIDLINALLQEKEFRLSSNKYKANDAISARPSKCFFYKADPSSQNYQGLFVYPNDAADIKTHPFFRGLDWDDIHLMFPPFIPKVRGWEDTRYFEDGDYPSDHDDETTDSDVDQAKDDKVSRKAKSRQPTEPSPIHPLAVDGNKDAEKRVVKKKHKEPKRPRDKILRDKRLRKTVLEMRKRDAFLGYTYRRPKGVILAVTPERGRPWVSRGQLSELYG</sequence>
<feature type="region of interest" description="Disordered" evidence="9">
    <location>
        <begin position="1211"/>
        <end position="1278"/>
    </location>
</feature>
<dbReference type="EMBL" id="JBFXLR010000004">
    <property type="protein sequence ID" value="KAL2859014.1"/>
    <property type="molecule type" value="Genomic_DNA"/>
</dbReference>
<dbReference type="Pfam" id="PF17800">
    <property type="entry name" value="NPL"/>
    <property type="match status" value="1"/>
</dbReference>
<feature type="region of interest" description="Disordered" evidence="9">
    <location>
        <begin position="204"/>
        <end position="356"/>
    </location>
</feature>
<feature type="compositionally biased region" description="Basic and acidic residues" evidence="9">
    <location>
        <begin position="321"/>
        <end position="330"/>
    </location>
</feature>
<evidence type="ECO:0000256" key="3">
    <source>
        <dbReference type="ARBA" id="ARBA00022741"/>
    </source>
</evidence>
<dbReference type="PANTHER" id="PTHR24356">
    <property type="entry name" value="SERINE/THREONINE-PROTEIN KINASE"/>
    <property type="match status" value="1"/>
</dbReference>
<dbReference type="EC" id="5.2.1.8" evidence="8"/>
<evidence type="ECO:0000259" key="10">
    <source>
        <dbReference type="PROSITE" id="PS50011"/>
    </source>
</evidence>
<feature type="compositionally biased region" description="Acidic residues" evidence="9">
    <location>
        <begin position="68"/>
        <end position="92"/>
    </location>
</feature>
<dbReference type="SUPFAM" id="SSF54534">
    <property type="entry name" value="FKBP-like"/>
    <property type="match status" value="1"/>
</dbReference>
<evidence type="ECO:0000313" key="14">
    <source>
        <dbReference type="Proteomes" id="UP001610444"/>
    </source>
</evidence>
<evidence type="ECO:0000256" key="2">
    <source>
        <dbReference type="ARBA" id="ARBA00022679"/>
    </source>
</evidence>
<dbReference type="Gene3D" id="1.10.510.10">
    <property type="entry name" value="Transferase(Phosphotransferase) domain 1"/>
    <property type="match status" value="1"/>
</dbReference>
<feature type="region of interest" description="Disordered" evidence="9">
    <location>
        <begin position="502"/>
        <end position="522"/>
    </location>
</feature>
<evidence type="ECO:0000256" key="8">
    <source>
        <dbReference type="PROSITE-ProRule" id="PRU00277"/>
    </source>
</evidence>
<feature type="region of interest" description="Disordered" evidence="9">
    <location>
        <begin position="618"/>
        <end position="671"/>
    </location>
</feature>
<feature type="compositionally biased region" description="Acidic residues" evidence="9">
    <location>
        <begin position="1211"/>
        <end position="1227"/>
    </location>
</feature>
<dbReference type="Pfam" id="PF00069">
    <property type="entry name" value="Pkinase"/>
    <property type="match status" value="2"/>
</dbReference>
<dbReference type="Pfam" id="PF00254">
    <property type="entry name" value="FKBP_C"/>
    <property type="match status" value="1"/>
</dbReference>
<name>A0ABR4L390_9EURO</name>
<dbReference type="PROSITE" id="PS50059">
    <property type="entry name" value="FKBP_PPIASE"/>
    <property type="match status" value="1"/>
</dbReference>
<evidence type="ECO:0000256" key="9">
    <source>
        <dbReference type="SAM" id="MobiDB-lite"/>
    </source>
</evidence>
<accession>A0ABR4L390</accession>
<dbReference type="InterPro" id="IPR001179">
    <property type="entry name" value="PPIase_FKBP_dom"/>
</dbReference>
<dbReference type="CDD" id="cd21742">
    <property type="entry name" value="MobB_NDR_LATS-like"/>
    <property type="match status" value="1"/>
</dbReference>
<feature type="compositionally biased region" description="Polar residues" evidence="9">
    <location>
        <begin position="997"/>
        <end position="1006"/>
    </location>
</feature>
<keyword evidence="8" id="KW-0697">Rotamase</keyword>
<keyword evidence="4" id="KW-0418">Kinase</keyword>
<dbReference type="InterPro" id="IPR041232">
    <property type="entry name" value="NPL"/>
</dbReference>
<comment type="catalytic activity">
    <reaction evidence="7">
        <text>L-seryl-[protein] + ATP = O-phospho-L-seryl-[protein] + ADP + H(+)</text>
        <dbReference type="Rhea" id="RHEA:17989"/>
        <dbReference type="Rhea" id="RHEA-COMP:9863"/>
        <dbReference type="Rhea" id="RHEA-COMP:11604"/>
        <dbReference type="ChEBI" id="CHEBI:15378"/>
        <dbReference type="ChEBI" id="CHEBI:29999"/>
        <dbReference type="ChEBI" id="CHEBI:30616"/>
        <dbReference type="ChEBI" id="CHEBI:83421"/>
        <dbReference type="ChEBI" id="CHEBI:456216"/>
        <dbReference type="EC" id="2.7.11.1"/>
    </reaction>
</comment>
<feature type="compositionally biased region" description="Acidic residues" evidence="9">
    <location>
        <begin position="213"/>
        <end position="252"/>
    </location>
</feature>
<dbReference type="Proteomes" id="UP001610444">
    <property type="component" value="Unassembled WGS sequence"/>
</dbReference>
<dbReference type="InterPro" id="IPR046357">
    <property type="entry name" value="PPIase_dom_sf"/>
</dbReference>
<feature type="compositionally biased region" description="Basic and acidic residues" evidence="9">
    <location>
        <begin position="344"/>
        <end position="354"/>
    </location>
</feature>
<dbReference type="RefSeq" id="XP_070903978.1">
    <property type="nucleotide sequence ID" value="XM_071042610.1"/>
</dbReference>
<keyword evidence="3" id="KW-0547">Nucleotide-binding</keyword>
<dbReference type="InterPro" id="IPR059233">
    <property type="entry name" value="MobB_NdrA/B/Cbk1"/>
</dbReference>
<feature type="domain" description="Protein kinase" evidence="10">
    <location>
        <begin position="774"/>
        <end position="1143"/>
    </location>
</feature>